<evidence type="ECO:0000256" key="9">
    <source>
        <dbReference type="PROSITE-ProRule" id="PRU00042"/>
    </source>
</evidence>
<feature type="domain" description="C2H2-type" evidence="11">
    <location>
        <begin position="246"/>
        <end position="273"/>
    </location>
</feature>
<dbReference type="GO" id="GO:0005634">
    <property type="term" value="C:nucleus"/>
    <property type="evidence" value="ECO:0007669"/>
    <property type="project" value="UniProtKB-SubCell"/>
</dbReference>
<reference evidence="12 13" key="1">
    <citation type="submission" date="2020-04" db="EMBL/GenBank/DDBJ databases">
        <authorList>
            <person name="Wallbank WR R."/>
            <person name="Pardo Diaz C."/>
            <person name="Kozak K."/>
            <person name="Martin S."/>
            <person name="Jiggins C."/>
            <person name="Moest M."/>
            <person name="Warren A I."/>
            <person name="Byers J.R.P. K."/>
            <person name="Montejo-Kovacevich G."/>
            <person name="Yen C E."/>
        </authorList>
    </citation>
    <scope>NUCLEOTIDE SEQUENCE [LARGE SCALE GENOMIC DNA]</scope>
</reference>
<evidence type="ECO:0000313" key="13">
    <source>
        <dbReference type="Proteomes" id="UP000494106"/>
    </source>
</evidence>
<evidence type="ECO:0000256" key="4">
    <source>
        <dbReference type="ARBA" id="ARBA00022771"/>
    </source>
</evidence>
<keyword evidence="6" id="KW-0238">DNA-binding</keyword>
<dbReference type="PANTHER" id="PTHR24388">
    <property type="entry name" value="ZINC FINGER PROTEIN"/>
    <property type="match status" value="1"/>
</dbReference>
<dbReference type="InterPro" id="IPR036236">
    <property type="entry name" value="Znf_C2H2_sf"/>
</dbReference>
<dbReference type="InterPro" id="IPR013087">
    <property type="entry name" value="Znf_C2H2_type"/>
</dbReference>
<dbReference type="AlphaFoldDB" id="A0A8S0Z1I9"/>
<keyword evidence="7" id="KW-0539">Nucleus</keyword>
<accession>A0A8S0Z1I9</accession>
<dbReference type="InterPro" id="IPR050527">
    <property type="entry name" value="Snail/Krueppel_Znf"/>
</dbReference>
<dbReference type="Pfam" id="PF09725">
    <property type="entry name" value="Fra10Ac1"/>
    <property type="match status" value="1"/>
</dbReference>
<dbReference type="GO" id="GO:0000981">
    <property type="term" value="F:DNA-binding transcription factor activity, RNA polymerase II-specific"/>
    <property type="evidence" value="ECO:0007669"/>
    <property type="project" value="TreeGrafter"/>
</dbReference>
<evidence type="ECO:0000256" key="2">
    <source>
        <dbReference type="ARBA" id="ARBA00022723"/>
    </source>
</evidence>
<evidence type="ECO:0000256" key="3">
    <source>
        <dbReference type="ARBA" id="ARBA00022737"/>
    </source>
</evidence>
<evidence type="ECO:0000313" key="12">
    <source>
        <dbReference type="EMBL" id="CAB3226852.1"/>
    </source>
</evidence>
<dbReference type="Proteomes" id="UP000494106">
    <property type="component" value="Unassembled WGS sequence"/>
</dbReference>
<sequence length="553" mass="64009">MQNNPQELSWQAIQAIVGVKLPSNVLRFDDIGFHLVNNNVSSAEDSDSDVEIVENDWESDNNVSSRPDHSDNEKTTSPDREQSESPVLHLVEPDNNNLGKDSLDYQEYVEKLDTKDISSKERMAQNQIDDPDSSNGNVMSIENYLEVTLSTDSEASHTCNQCNQIFSNENLLASHKCTAKPTEEKKYPCHVCTEKFSSYWDLRKHLSSHFPGMLESKSSFCHLCQKDYTKTGFMNHLRKHTGERPFVCELCHKAFSQSSSLSIHMKFHLNVRKHACTVCEKKFVTKSELSRHMTVHTKQKSYYCGVALAMSARLHNLNPYELHKYLVNVYRLNTKGSTGHLKRDTSKDRTDLDVIRENYKFLWEEDEVADTWEKQLAKKYYDKLFKEYCICDLSRYKENKVALRWRIEKEVVLGKGQFQCGNKVCNSAQDLKSWEVNFAYIEDSEKKNALVKLRLCPECSEKLNYRSKKREIKRLKKGEKKKKRANKQDKNDEDPESEIVGSPAALEILEEPSTSTVNVTESNDESLWKKGVPDIQEKSREEEFEEYLEDLLL</sequence>
<organism evidence="12 13">
    <name type="scientific">Arctia plantaginis</name>
    <name type="common">Wood tiger moth</name>
    <name type="synonym">Phalaena plantaginis</name>
    <dbReference type="NCBI Taxonomy" id="874455"/>
    <lineage>
        <taxon>Eukaryota</taxon>
        <taxon>Metazoa</taxon>
        <taxon>Ecdysozoa</taxon>
        <taxon>Arthropoda</taxon>
        <taxon>Hexapoda</taxon>
        <taxon>Insecta</taxon>
        <taxon>Pterygota</taxon>
        <taxon>Neoptera</taxon>
        <taxon>Endopterygota</taxon>
        <taxon>Lepidoptera</taxon>
        <taxon>Glossata</taxon>
        <taxon>Ditrysia</taxon>
        <taxon>Noctuoidea</taxon>
        <taxon>Erebidae</taxon>
        <taxon>Arctiinae</taxon>
        <taxon>Arctia</taxon>
    </lineage>
</organism>
<keyword evidence="5" id="KW-0862">Zinc</keyword>
<feature type="compositionally biased region" description="Polar residues" evidence="10">
    <location>
        <begin position="512"/>
        <end position="521"/>
    </location>
</feature>
<dbReference type="PANTHER" id="PTHR24388:SF54">
    <property type="entry name" value="PROTEIN ESCARGOT"/>
    <property type="match status" value="1"/>
</dbReference>
<dbReference type="GO" id="GO:0000978">
    <property type="term" value="F:RNA polymerase II cis-regulatory region sequence-specific DNA binding"/>
    <property type="evidence" value="ECO:0007669"/>
    <property type="project" value="TreeGrafter"/>
</dbReference>
<keyword evidence="3" id="KW-0677">Repeat</keyword>
<dbReference type="Gene3D" id="3.30.160.60">
    <property type="entry name" value="Classic Zinc Finger"/>
    <property type="match status" value="3"/>
</dbReference>
<protein>
    <recommendedName>
        <fullName evidence="11">C2H2-type domain-containing protein</fullName>
    </recommendedName>
</protein>
<evidence type="ECO:0000256" key="6">
    <source>
        <dbReference type="ARBA" id="ARBA00023125"/>
    </source>
</evidence>
<evidence type="ECO:0000259" key="11">
    <source>
        <dbReference type="PROSITE" id="PS50157"/>
    </source>
</evidence>
<dbReference type="SUPFAM" id="SSF57667">
    <property type="entry name" value="beta-beta-alpha zinc fingers"/>
    <property type="match status" value="3"/>
</dbReference>
<comment type="caution">
    <text evidence="12">The sequence shown here is derived from an EMBL/GenBank/DDBJ whole genome shotgun (WGS) entry which is preliminary data.</text>
</comment>
<evidence type="ECO:0000256" key="10">
    <source>
        <dbReference type="SAM" id="MobiDB-lite"/>
    </source>
</evidence>
<dbReference type="EMBL" id="CADEBC010000232">
    <property type="protein sequence ID" value="CAB3226852.1"/>
    <property type="molecule type" value="Genomic_DNA"/>
</dbReference>
<keyword evidence="4 9" id="KW-0863">Zinc-finger</keyword>
<feature type="compositionally biased region" description="Basic and acidic residues" evidence="10">
    <location>
        <begin position="526"/>
        <end position="541"/>
    </location>
</feature>
<dbReference type="PROSITE" id="PS50157">
    <property type="entry name" value="ZINC_FINGER_C2H2_2"/>
    <property type="match status" value="3"/>
</dbReference>
<keyword evidence="2" id="KW-0479">Metal-binding</keyword>
<dbReference type="PROSITE" id="PS00028">
    <property type="entry name" value="ZINC_FINGER_C2H2_1"/>
    <property type="match status" value="3"/>
</dbReference>
<dbReference type="FunFam" id="3.30.160.60:FF:002349">
    <property type="entry name" value="Zinc finger and BTB domain-containing 40"/>
    <property type="match status" value="1"/>
</dbReference>
<feature type="region of interest" description="Disordered" evidence="10">
    <location>
        <begin position="477"/>
        <end position="541"/>
    </location>
</feature>
<comment type="subcellular location">
    <subcellularLocation>
        <location evidence="1">Nucleus</location>
    </subcellularLocation>
</comment>
<gene>
    <name evidence="12" type="ORF">APLA_LOCUS3116</name>
</gene>
<dbReference type="InterPro" id="IPR019129">
    <property type="entry name" value="Folate-sensitive_fs_Fra10Ac1"/>
</dbReference>
<evidence type="ECO:0000256" key="7">
    <source>
        <dbReference type="ARBA" id="ARBA00023242"/>
    </source>
</evidence>
<feature type="domain" description="C2H2-type" evidence="11">
    <location>
        <begin position="274"/>
        <end position="301"/>
    </location>
</feature>
<dbReference type="GO" id="GO:0008270">
    <property type="term" value="F:zinc ion binding"/>
    <property type="evidence" value="ECO:0007669"/>
    <property type="project" value="UniProtKB-KW"/>
</dbReference>
<keyword evidence="13" id="KW-1185">Reference proteome</keyword>
<evidence type="ECO:0000256" key="8">
    <source>
        <dbReference type="ARBA" id="ARBA00037948"/>
    </source>
</evidence>
<evidence type="ECO:0000256" key="5">
    <source>
        <dbReference type="ARBA" id="ARBA00022833"/>
    </source>
</evidence>
<evidence type="ECO:0000256" key="1">
    <source>
        <dbReference type="ARBA" id="ARBA00004123"/>
    </source>
</evidence>
<proteinExistence type="inferred from homology"/>
<dbReference type="OrthoDB" id="197967at2759"/>
<name>A0A8S0Z1I9_ARCPL</name>
<comment type="similarity">
    <text evidence="8">Belongs to the snail C2H2-type zinc-finger protein family.</text>
</comment>
<feature type="region of interest" description="Disordered" evidence="10">
    <location>
        <begin position="57"/>
        <end position="101"/>
    </location>
</feature>
<dbReference type="FunFam" id="3.30.160.60:FF:000446">
    <property type="entry name" value="Zinc finger protein"/>
    <property type="match status" value="1"/>
</dbReference>
<dbReference type="Pfam" id="PF00096">
    <property type="entry name" value="zf-C2H2"/>
    <property type="match status" value="3"/>
</dbReference>
<dbReference type="SMART" id="SM00355">
    <property type="entry name" value="ZnF_C2H2"/>
    <property type="match status" value="5"/>
</dbReference>
<feature type="compositionally biased region" description="Basic and acidic residues" evidence="10">
    <location>
        <begin position="66"/>
        <end position="83"/>
    </location>
</feature>
<feature type="domain" description="C2H2-type" evidence="11">
    <location>
        <begin position="187"/>
        <end position="209"/>
    </location>
</feature>